<keyword evidence="2" id="KW-1185">Reference proteome</keyword>
<dbReference type="AlphaFoldDB" id="A0A4S4KYU2"/>
<name>A0A4S4KYU2_9AGAM</name>
<protein>
    <submittedName>
        <fullName evidence="1">Uncharacterized protein</fullName>
    </submittedName>
</protein>
<evidence type="ECO:0000313" key="1">
    <source>
        <dbReference type="EMBL" id="THH04044.1"/>
    </source>
</evidence>
<comment type="caution">
    <text evidence="1">The sequence shown here is derived from an EMBL/GenBank/DDBJ whole genome shotgun (WGS) entry which is preliminary data.</text>
</comment>
<dbReference type="EMBL" id="SGPK01000383">
    <property type="protein sequence ID" value="THH04044.1"/>
    <property type="molecule type" value="Genomic_DNA"/>
</dbReference>
<sequence>MLYFDIRLPPTLRRKLIAMAFRATLARSARFSIRLAQGLFDAKPEAEEFVRKTVFQKVEKDILLANLDDAQKVEAYIASGPHRGGAPGSKSQDFNFHSTVIVSMMNNEGKYIHWNTIHVTHDEEEYKKTSMAFRATLARQARLSIRLARGLFDAKPESEEFICKDVGYDITTRVLPSDLDDDQKVEAYVASVEKTKRLNKEYEALTKQAAKYLEENATESK</sequence>
<dbReference type="Proteomes" id="UP000308199">
    <property type="component" value="Unassembled WGS sequence"/>
</dbReference>
<organism evidence="1 2">
    <name type="scientific">Phellinidium pouzarii</name>
    <dbReference type="NCBI Taxonomy" id="167371"/>
    <lineage>
        <taxon>Eukaryota</taxon>
        <taxon>Fungi</taxon>
        <taxon>Dikarya</taxon>
        <taxon>Basidiomycota</taxon>
        <taxon>Agaricomycotina</taxon>
        <taxon>Agaricomycetes</taxon>
        <taxon>Hymenochaetales</taxon>
        <taxon>Hymenochaetaceae</taxon>
        <taxon>Phellinidium</taxon>
    </lineage>
</organism>
<gene>
    <name evidence="1" type="ORF">EW145_g5815</name>
</gene>
<proteinExistence type="predicted"/>
<accession>A0A4S4KYU2</accession>
<evidence type="ECO:0000313" key="2">
    <source>
        <dbReference type="Proteomes" id="UP000308199"/>
    </source>
</evidence>
<reference evidence="1 2" key="1">
    <citation type="submission" date="2019-02" db="EMBL/GenBank/DDBJ databases">
        <title>Genome sequencing of the rare red list fungi Phellinidium pouzarii.</title>
        <authorList>
            <person name="Buettner E."/>
            <person name="Kellner H."/>
        </authorList>
    </citation>
    <scope>NUCLEOTIDE SEQUENCE [LARGE SCALE GENOMIC DNA]</scope>
    <source>
        <strain evidence="1 2">DSM 108285</strain>
    </source>
</reference>